<dbReference type="InterPro" id="IPR036010">
    <property type="entry name" value="2Fe-2S_ferredoxin-like_sf"/>
</dbReference>
<dbReference type="Proteomes" id="UP000230790">
    <property type="component" value="Unassembled WGS sequence"/>
</dbReference>
<comment type="caution">
    <text evidence="1">The sequence shown here is derived from an EMBL/GenBank/DDBJ whole genome shotgun (WGS) entry which is preliminary data.</text>
</comment>
<dbReference type="GO" id="GO:0051536">
    <property type="term" value="F:iron-sulfur cluster binding"/>
    <property type="evidence" value="ECO:0007669"/>
    <property type="project" value="InterPro"/>
</dbReference>
<organism evidence="1 2">
    <name type="scientific">Candidatus Thermofonsia Clade 3 bacterium</name>
    <dbReference type="NCBI Taxonomy" id="2364212"/>
    <lineage>
        <taxon>Bacteria</taxon>
        <taxon>Bacillati</taxon>
        <taxon>Chloroflexota</taxon>
        <taxon>Candidatus Thermofontia</taxon>
        <taxon>Candidatus Thermofonsia Clade 3</taxon>
    </lineage>
</organism>
<name>A0A2M8Q6W9_9CHLR</name>
<accession>A0A2M8Q6W9</accession>
<feature type="non-terminal residue" evidence="1">
    <location>
        <position position="33"/>
    </location>
</feature>
<protein>
    <submittedName>
        <fullName evidence="1">(2Fe-2S)-binding protein</fullName>
    </submittedName>
</protein>
<sequence length="33" mass="3638">MNIHLTLNGVSRTLACEPGETLLSVLRRNGVWS</sequence>
<reference evidence="1 2" key="1">
    <citation type="submission" date="2017-11" db="EMBL/GenBank/DDBJ databases">
        <title>Evolution of Phototrophy in the Chloroflexi Phylum Driven by Horizontal Gene Transfer.</title>
        <authorList>
            <person name="Ward L.M."/>
            <person name="Hemp J."/>
            <person name="Shih P.M."/>
            <person name="Mcglynn S.E."/>
            <person name="Fischer W."/>
        </authorList>
    </citation>
    <scope>NUCLEOTIDE SEQUENCE [LARGE SCALE GENOMIC DNA]</scope>
    <source>
        <strain evidence="1">JP3_7</strain>
    </source>
</reference>
<evidence type="ECO:0000313" key="2">
    <source>
        <dbReference type="Proteomes" id="UP000230790"/>
    </source>
</evidence>
<dbReference type="AlphaFoldDB" id="A0A2M8Q6W9"/>
<dbReference type="EMBL" id="PGTN01000996">
    <property type="protein sequence ID" value="PJF45536.1"/>
    <property type="molecule type" value="Genomic_DNA"/>
</dbReference>
<dbReference type="SUPFAM" id="SSF54292">
    <property type="entry name" value="2Fe-2S ferredoxin-like"/>
    <property type="match status" value="1"/>
</dbReference>
<gene>
    <name evidence="1" type="ORF">CUN48_18385</name>
</gene>
<proteinExistence type="predicted"/>
<evidence type="ECO:0000313" key="1">
    <source>
        <dbReference type="EMBL" id="PJF45536.1"/>
    </source>
</evidence>